<dbReference type="AlphaFoldDB" id="A0A6A4W8J2"/>
<gene>
    <name evidence="2" type="ORF">FJT64_004482</name>
</gene>
<evidence type="ECO:0000256" key="1">
    <source>
        <dbReference type="SAM" id="MobiDB-lite"/>
    </source>
</evidence>
<protein>
    <submittedName>
        <fullName evidence="2">Uncharacterized protein</fullName>
    </submittedName>
</protein>
<comment type="caution">
    <text evidence="2">The sequence shown here is derived from an EMBL/GenBank/DDBJ whole genome shotgun (WGS) entry which is preliminary data.</text>
</comment>
<accession>A0A6A4W8J2</accession>
<feature type="compositionally biased region" description="Low complexity" evidence="1">
    <location>
        <begin position="231"/>
        <end position="262"/>
    </location>
</feature>
<feature type="region of interest" description="Disordered" evidence="1">
    <location>
        <begin position="187"/>
        <end position="302"/>
    </location>
</feature>
<reference evidence="2 3" key="1">
    <citation type="submission" date="2019-07" db="EMBL/GenBank/DDBJ databases">
        <title>Draft genome assembly of a fouling barnacle, Amphibalanus amphitrite (Darwin, 1854): The first reference genome for Thecostraca.</title>
        <authorList>
            <person name="Kim W."/>
        </authorList>
    </citation>
    <scope>NUCLEOTIDE SEQUENCE [LARGE SCALE GENOMIC DNA]</scope>
    <source>
        <strain evidence="2">SNU_AA5</strain>
        <tissue evidence="2">Soma without cirri and trophi</tissue>
    </source>
</reference>
<evidence type="ECO:0000313" key="2">
    <source>
        <dbReference type="EMBL" id="KAF0298231.1"/>
    </source>
</evidence>
<sequence>MDKDAEISRLNERLEQRGKALEDLRARVEGIDANRRLSSLILTCEDFIASNPDEDIEEKAIQVIKRRLPNINISGADIQAAHRLQGKNKVIVRFVKRRLRDEIYESRFQLFSGTAEQRQRSTAPLYITESLTPSNRLIYSALLDARRPENGGKIASVFTRRGQVFCRLEKGGVNIRVPDWERLENILDGQRRSDPPAGPPATPERRGGPLPPRPAVGRGASRAPVVDRGLLSAPAADRRSASSLDPGLRPAPGSSPGGSASESPRREGLGNPSGPPAALASEPETAPAGPSPSADPTTSMDQ</sequence>
<proteinExistence type="predicted"/>
<name>A0A6A4W8J2_AMPAM</name>
<evidence type="ECO:0000313" key="3">
    <source>
        <dbReference type="Proteomes" id="UP000440578"/>
    </source>
</evidence>
<organism evidence="2 3">
    <name type="scientific">Amphibalanus amphitrite</name>
    <name type="common">Striped barnacle</name>
    <name type="synonym">Balanus amphitrite</name>
    <dbReference type="NCBI Taxonomy" id="1232801"/>
    <lineage>
        <taxon>Eukaryota</taxon>
        <taxon>Metazoa</taxon>
        <taxon>Ecdysozoa</taxon>
        <taxon>Arthropoda</taxon>
        <taxon>Crustacea</taxon>
        <taxon>Multicrustacea</taxon>
        <taxon>Cirripedia</taxon>
        <taxon>Thoracica</taxon>
        <taxon>Thoracicalcarea</taxon>
        <taxon>Balanomorpha</taxon>
        <taxon>Balanoidea</taxon>
        <taxon>Balanidae</taxon>
        <taxon>Amphibalaninae</taxon>
        <taxon>Amphibalanus</taxon>
    </lineage>
</organism>
<dbReference type="Proteomes" id="UP000440578">
    <property type="component" value="Unassembled WGS sequence"/>
</dbReference>
<keyword evidence="3" id="KW-1185">Reference proteome</keyword>
<dbReference type="OrthoDB" id="8196581at2759"/>
<dbReference type="EMBL" id="VIIS01001441">
    <property type="protein sequence ID" value="KAF0298231.1"/>
    <property type="molecule type" value="Genomic_DNA"/>
</dbReference>